<dbReference type="PROSITE" id="PS00895">
    <property type="entry name" value="3_HYDROXYISOBUT_DH"/>
    <property type="match status" value="1"/>
</dbReference>
<dbReference type="InterPro" id="IPR008927">
    <property type="entry name" value="6-PGluconate_DH-like_C_sf"/>
</dbReference>
<dbReference type="RefSeq" id="WP_192761679.1">
    <property type="nucleotide sequence ID" value="NZ_JADBDZ010000001.1"/>
</dbReference>
<dbReference type="PIRSF" id="PIRSF000103">
    <property type="entry name" value="HIBADH"/>
    <property type="match status" value="1"/>
</dbReference>
<protein>
    <submittedName>
        <fullName evidence="7">3-hydroxyisobutyrate dehydrogenase-like beta-hydroxyacid dehydrogenase</fullName>
    </submittedName>
</protein>
<dbReference type="SUPFAM" id="SSF48179">
    <property type="entry name" value="6-phosphogluconate dehydrogenase C-terminal domain-like"/>
    <property type="match status" value="1"/>
</dbReference>
<dbReference type="PANTHER" id="PTHR43060">
    <property type="entry name" value="3-HYDROXYISOBUTYRATE DEHYDROGENASE-LIKE 1, MITOCHONDRIAL-RELATED"/>
    <property type="match status" value="1"/>
</dbReference>
<comment type="caution">
    <text evidence="7">The sequence shown here is derived from an EMBL/GenBank/DDBJ whole genome shotgun (WGS) entry which is preliminary data.</text>
</comment>
<reference evidence="7 8" key="1">
    <citation type="submission" date="2020-10" db="EMBL/GenBank/DDBJ databases">
        <title>Sequencing the genomes of 1000 actinobacteria strains.</title>
        <authorList>
            <person name="Klenk H.-P."/>
        </authorList>
    </citation>
    <scope>NUCLEOTIDE SEQUENCE [LARGE SCALE GENOMIC DNA]</scope>
    <source>
        <strain evidence="7 8">DSM 46744</strain>
    </source>
</reference>
<organism evidence="7 8">
    <name type="scientific">Actinomadura algeriensis</name>
    <dbReference type="NCBI Taxonomy" id="1679523"/>
    <lineage>
        <taxon>Bacteria</taxon>
        <taxon>Bacillati</taxon>
        <taxon>Actinomycetota</taxon>
        <taxon>Actinomycetes</taxon>
        <taxon>Streptosporangiales</taxon>
        <taxon>Thermomonosporaceae</taxon>
        <taxon>Actinomadura</taxon>
    </lineage>
</organism>
<dbReference type="InterPro" id="IPR015815">
    <property type="entry name" value="HIBADH-related"/>
</dbReference>
<gene>
    <name evidence="7" type="ORF">H4W34_005319</name>
</gene>
<proteinExistence type="inferred from homology"/>
<evidence type="ECO:0000313" key="8">
    <source>
        <dbReference type="Proteomes" id="UP000627838"/>
    </source>
</evidence>
<dbReference type="Gene3D" id="1.10.1040.10">
    <property type="entry name" value="N-(1-d-carboxylethyl)-l-norvaline Dehydrogenase, domain 2"/>
    <property type="match status" value="1"/>
</dbReference>
<dbReference type="SUPFAM" id="SSF51735">
    <property type="entry name" value="NAD(P)-binding Rossmann-fold domains"/>
    <property type="match status" value="1"/>
</dbReference>
<dbReference type="Pfam" id="PF03446">
    <property type="entry name" value="NAD_binding_2"/>
    <property type="match status" value="1"/>
</dbReference>
<feature type="compositionally biased region" description="Pro residues" evidence="4">
    <location>
        <begin position="1"/>
        <end position="12"/>
    </location>
</feature>
<dbReference type="InterPro" id="IPR006115">
    <property type="entry name" value="6PGDH_NADP-bd"/>
</dbReference>
<feature type="region of interest" description="Disordered" evidence="4">
    <location>
        <begin position="1"/>
        <end position="21"/>
    </location>
</feature>
<evidence type="ECO:0000256" key="2">
    <source>
        <dbReference type="ARBA" id="ARBA00023002"/>
    </source>
</evidence>
<feature type="domain" description="6-phosphogluconate dehydrogenase NADP-binding" evidence="5">
    <location>
        <begin position="23"/>
        <end position="182"/>
    </location>
</feature>
<name>A0ABR9JYR9_9ACTN</name>
<keyword evidence="8" id="KW-1185">Reference proteome</keyword>
<evidence type="ECO:0000259" key="5">
    <source>
        <dbReference type="Pfam" id="PF03446"/>
    </source>
</evidence>
<sequence length="293" mass="29148">MSGPKVTPPPAESPENPATEKARVGFIGLGSQGGPMARRIVEAGHPTTLWARRPASLEPFADTAAKVAESPAAMAADCDVACVCVVADADVEQVVTGEDGILSGLAEGGVIVVHSTVHPDTCGRLAEAAAARGVAVVDAPVSGGGQAAAEGRLLVMAGGDTAAVERCRPVFATYADPIVHLGPLGTGQLTKLLNNVLFTANLATAAGALALGRSLDVDPARLAEVVSHGSGASFALARVAAAGGTLDPMASRAGALLQKDARLLSAVAEAAGVPAGPVMRAADDALGIMEHPR</sequence>
<accession>A0ABR9JYR9</accession>
<dbReference type="InterPro" id="IPR036291">
    <property type="entry name" value="NAD(P)-bd_dom_sf"/>
</dbReference>
<keyword evidence="3" id="KW-0520">NAD</keyword>
<dbReference type="PANTHER" id="PTHR43060:SF15">
    <property type="entry name" value="3-HYDROXYISOBUTYRATE DEHYDROGENASE-LIKE 1, MITOCHONDRIAL-RELATED"/>
    <property type="match status" value="1"/>
</dbReference>
<dbReference type="Pfam" id="PF14833">
    <property type="entry name" value="NAD_binding_11"/>
    <property type="match status" value="1"/>
</dbReference>
<dbReference type="EMBL" id="JADBDZ010000001">
    <property type="protein sequence ID" value="MBE1535486.1"/>
    <property type="molecule type" value="Genomic_DNA"/>
</dbReference>
<feature type="domain" description="3-hydroxyisobutyrate dehydrogenase-like NAD-binding" evidence="6">
    <location>
        <begin position="185"/>
        <end position="275"/>
    </location>
</feature>
<dbReference type="InterPro" id="IPR013328">
    <property type="entry name" value="6PGD_dom2"/>
</dbReference>
<evidence type="ECO:0000313" key="7">
    <source>
        <dbReference type="EMBL" id="MBE1535486.1"/>
    </source>
</evidence>
<evidence type="ECO:0000259" key="6">
    <source>
        <dbReference type="Pfam" id="PF14833"/>
    </source>
</evidence>
<dbReference type="Gene3D" id="3.40.50.720">
    <property type="entry name" value="NAD(P)-binding Rossmann-like Domain"/>
    <property type="match status" value="1"/>
</dbReference>
<dbReference type="InterPro" id="IPR029154">
    <property type="entry name" value="HIBADH-like_NADP-bd"/>
</dbReference>
<evidence type="ECO:0000256" key="3">
    <source>
        <dbReference type="ARBA" id="ARBA00023027"/>
    </source>
</evidence>
<evidence type="ECO:0000256" key="4">
    <source>
        <dbReference type="SAM" id="MobiDB-lite"/>
    </source>
</evidence>
<evidence type="ECO:0000256" key="1">
    <source>
        <dbReference type="ARBA" id="ARBA00009080"/>
    </source>
</evidence>
<comment type="similarity">
    <text evidence="1">Belongs to the HIBADH-related family.</text>
</comment>
<dbReference type="Proteomes" id="UP000627838">
    <property type="component" value="Unassembled WGS sequence"/>
</dbReference>
<dbReference type="InterPro" id="IPR002204">
    <property type="entry name" value="3-OH-isobutyrate_DH-rel_CS"/>
</dbReference>
<keyword evidence="2" id="KW-0560">Oxidoreductase</keyword>